<dbReference type="STRING" id="3988.B9RFC6"/>
<keyword evidence="2" id="KW-0378">Hydrolase</keyword>
<accession>B9RFC6</accession>
<dbReference type="PANTHER" id="PTHR22835:SF675">
    <property type="entry name" value="ESTER HYDROLASE, PUTATIVE-RELATED"/>
    <property type="match status" value="1"/>
</dbReference>
<gene>
    <name evidence="2" type="ORF">RCOM_1433590</name>
</gene>
<dbReference type="Proteomes" id="UP000008311">
    <property type="component" value="Unassembled WGS sequence"/>
</dbReference>
<dbReference type="GO" id="GO:0016787">
    <property type="term" value="F:hydrolase activity"/>
    <property type="evidence" value="ECO:0007669"/>
    <property type="project" value="UniProtKB-KW"/>
</dbReference>
<dbReference type="InterPro" id="IPR036514">
    <property type="entry name" value="SGNH_hydro_sf"/>
</dbReference>
<dbReference type="EMBL" id="EQ973777">
    <property type="protein sequence ID" value="EEF49897.1"/>
    <property type="molecule type" value="Genomic_DNA"/>
</dbReference>
<protein>
    <submittedName>
        <fullName evidence="2">Carboxylic ester hydrolase, putative</fullName>
    </submittedName>
</protein>
<evidence type="ECO:0000313" key="2">
    <source>
        <dbReference type="EMBL" id="EEF49897.1"/>
    </source>
</evidence>
<organism evidence="2 3">
    <name type="scientific">Ricinus communis</name>
    <name type="common">Castor bean</name>
    <dbReference type="NCBI Taxonomy" id="3988"/>
    <lineage>
        <taxon>Eukaryota</taxon>
        <taxon>Viridiplantae</taxon>
        <taxon>Streptophyta</taxon>
        <taxon>Embryophyta</taxon>
        <taxon>Tracheophyta</taxon>
        <taxon>Spermatophyta</taxon>
        <taxon>Magnoliopsida</taxon>
        <taxon>eudicotyledons</taxon>
        <taxon>Gunneridae</taxon>
        <taxon>Pentapetalae</taxon>
        <taxon>rosids</taxon>
        <taxon>fabids</taxon>
        <taxon>Malpighiales</taxon>
        <taxon>Euphorbiaceae</taxon>
        <taxon>Acalyphoideae</taxon>
        <taxon>Acalypheae</taxon>
        <taxon>Ricinus</taxon>
    </lineage>
</organism>
<name>B9RFC6_RICCO</name>
<comment type="similarity">
    <text evidence="1">Belongs to the 'GDSL' lipolytic enzyme family.</text>
</comment>
<dbReference type="Gene3D" id="3.40.50.1110">
    <property type="entry name" value="SGNH hydrolase"/>
    <property type="match status" value="2"/>
</dbReference>
<evidence type="ECO:0000256" key="1">
    <source>
        <dbReference type="ARBA" id="ARBA00008668"/>
    </source>
</evidence>
<sequence>MSDTGDSIIEIPPAYHARFPYGQTIKNATGRPSAGLQIIDYIAQSAGLPFLQPYENPNPTFKNGIEFAVAGVSALSVETPAKCHIPPRITNSSLNVQLEWLDKYVQTKCNGSKDCQRHLMKSALLMVGEIGANDYDAGLLLNMTIDEVKKVMVPVVVQAIRDAAKFESEQRPQRLVFYEHHNVLLQWALEQLRKEYPDVHIAYADLYHAHEWILQNHSKLGFKSLTVTCCGRGGKYNFMPGLLKACGAPGVPVLCRRGRVALHS</sequence>
<dbReference type="AlphaFoldDB" id="B9RFC6"/>
<proteinExistence type="inferred from homology"/>
<keyword evidence="3" id="KW-1185">Reference proteome</keyword>
<reference evidence="3" key="1">
    <citation type="journal article" date="2010" name="Nat. Biotechnol.">
        <title>Draft genome sequence of the oilseed species Ricinus communis.</title>
        <authorList>
            <person name="Chan A.P."/>
            <person name="Crabtree J."/>
            <person name="Zhao Q."/>
            <person name="Lorenzi H."/>
            <person name="Orvis J."/>
            <person name="Puiu D."/>
            <person name="Melake-Berhan A."/>
            <person name="Jones K.M."/>
            <person name="Redman J."/>
            <person name="Chen G."/>
            <person name="Cahoon E.B."/>
            <person name="Gedil M."/>
            <person name="Stanke M."/>
            <person name="Haas B.J."/>
            <person name="Wortman J.R."/>
            <person name="Fraser-Liggett C.M."/>
            <person name="Ravel J."/>
            <person name="Rabinowicz P.D."/>
        </authorList>
    </citation>
    <scope>NUCLEOTIDE SEQUENCE [LARGE SCALE GENOMIC DNA]</scope>
    <source>
        <strain evidence="3">cv. Hale</strain>
    </source>
</reference>
<dbReference type="InParanoid" id="B9RFC6"/>
<dbReference type="PANTHER" id="PTHR22835">
    <property type="entry name" value="ZINC FINGER FYVE DOMAIN CONTAINING PROTEIN"/>
    <property type="match status" value="1"/>
</dbReference>
<evidence type="ECO:0000313" key="3">
    <source>
        <dbReference type="Proteomes" id="UP000008311"/>
    </source>
</evidence>